<keyword evidence="3" id="KW-0378">Hydrolase</keyword>
<feature type="short sequence motif" description="DGA/G" evidence="3">
    <location>
        <begin position="244"/>
        <end position="246"/>
    </location>
</feature>
<feature type="domain" description="PNPLA" evidence="5">
    <location>
        <begin position="71"/>
        <end position="257"/>
    </location>
</feature>
<dbReference type="InterPro" id="IPR002048">
    <property type="entry name" value="EF_hand_dom"/>
</dbReference>
<dbReference type="SUPFAM" id="SSF47473">
    <property type="entry name" value="EF-hand"/>
    <property type="match status" value="1"/>
</dbReference>
<protein>
    <submittedName>
        <fullName evidence="6">Uncharacterized protein</fullName>
    </submittedName>
</protein>
<name>A0A8W8KVI9_MAGGI</name>
<dbReference type="InterPro" id="IPR011992">
    <property type="entry name" value="EF-hand-dom_pair"/>
</dbReference>
<dbReference type="Gene3D" id="1.10.238.10">
    <property type="entry name" value="EF-hand"/>
    <property type="match status" value="1"/>
</dbReference>
<dbReference type="GO" id="GO:0005509">
    <property type="term" value="F:calcium ion binding"/>
    <property type="evidence" value="ECO:0007669"/>
    <property type="project" value="InterPro"/>
</dbReference>
<keyword evidence="3" id="KW-0442">Lipid degradation</keyword>
<dbReference type="AlphaFoldDB" id="A0A8W8KVI9"/>
<keyword evidence="1" id="KW-0106">Calcium</keyword>
<dbReference type="GO" id="GO:0016787">
    <property type="term" value="F:hydrolase activity"/>
    <property type="evidence" value="ECO:0007669"/>
    <property type="project" value="UniProtKB-UniRule"/>
</dbReference>
<dbReference type="Pfam" id="PF01734">
    <property type="entry name" value="Patatin"/>
    <property type="match status" value="1"/>
</dbReference>
<dbReference type="PROSITE" id="PS00018">
    <property type="entry name" value="EF_HAND_1"/>
    <property type="match status" value="2"/>
</dbReference>
<dbReference type="InterPro" id="IPR018247">
    <property type="entry name" value="EF_Hand_1_Ca_BS"/>
</dbReference>
<evidence type="ECO:0000256" key="3">
    <source>
        <dbReference type="PROSITE-ProRule" id="PRU01161"/>
    </source>
</evidence>
<dbReference type="InterPro" id="IPR002641">
    <property type="entry name" value="PNPLA_dom"/>
</dbReference>
<dbReference type="OrthoDB" id="6147020at2759"/>
<organism evidence="6 7">
    <name type="scientific">Magallana gigas</name>
    <name type="common">Pacific oyster</name>
    <name type="synonym">Crassostrea gigas</name>
    <dbReference type="NCBI Taxonomy" id="29159"/>
    <lineage>
        <taxon>Eukaryota</taxon>
        <taxon>Metazoa</taxon>
        <taxon>Spiralia</taxon>
        <taxon>Lophotrochozoa</taxon>
        <taxon>Mollusca</taxon>
        <taxon>Bivalvia</taxon>
        <taxon>Autobranchia</taxon>
        <taxon>Pteriomorphia</taxon>
        <taxon>Ostreida</taxon>
        <taxon>Ostreoidea</taxon>
        <taxon>Ostreidae</taxon>
        <taxon>Magallana</taxon>
    </lineage>
</organism>
<evidence type="ECO:0000259" key="5">
    <source>
        <dbReference type="PROSITE" id="PS51635"/>
    </source>
</evidence>
<evidence type="ECO:0000256" key="1">
    <source>
        <dbReference type="ARBA" id="ARBA00022837"/>
    </source>
</evidence>
<dbReference type="PROSITE" id="PS50222">
    <property type="entry name" value="EF_HAND_2"/>
    <property type="match status" value="2"/>
</dbReference>
<dbReference type="GO" id="GO:0016042">
    <property type="term" value="P:lipid catabolic process"/>
    <property type="evidence" value="ECO:0007669"/>
    <property type="project" value="UniProtKB-UniRule"/>
</dbReference>
<dbReference type="Proteomes" id="UP000005408">
    <property type="component" value="Unassembled WGS sequence"/>
</dbReference>
<dbReference type="PANTHER" id="PTHR46394:SF1">
    <property type="entry name" value="PNPLA DOMAIN-CONTAINING PROTEIN"/>
    <property type="match status" value="1"/>
</dbReference>
<evidence type="ECO:0000256" key="2">
    <source>
        <dbReference type="ARBA" id="ARBA00023098"/>
    </source>
</evidence>
<feature type="short sequence motif" description="GXGXXG" evidence="3">
    <location>
        <begin position="75"/>
        <end position="80"/>
    </location>
</feature>
<dbReference type="OMA" id="DERACKH"/>
<evidence type="ECO:0000313" key="7">
    <source>
        <dbReference type="Proteomes" id="UP000005408"/>
    </source>
</evidence>
<dbReference type="PANTHER" id="PTHR46394">
    <property type="entry name" value="ANNEXIN"/>
    <property type="match status" value="1"/>
</dbReference>
<feature type="short sequence motif" description="GXSXG" evidence="3">
    <location>
        <begin position="104"/>
        <end position="108"/>
    </location>
</feature>
<dbReference type="InterPro" id="IPR016035">
    <property type="entry name" value="Acyl_Trfase/lysoPLipase"/>
</dbReference>
<dbReference type="PROSITE" id="PS51635">
    <property type="entry name" value="PNPLA"/>
    <property type="match status" value="1"/>
</dbReference>
<reference evidence="6" key="1">
    <citation type="submission" date="2022-08" db="UniProtKB">
        <authorList>
            <consortium name="EnsemblMetazoa"/>
        </authorList>
    </citation>
    <scope>IDENTIFICATION</scope>
    <source>
        <strain evidence="6">05x7-T-G4-1.051#20</strain>
    </source>
</reference>
<keyword evidence="7" id="KW-1185">Reference proteome</keyword>
<dbReference type="CDD" id="cd07207">
    <property type="entry name" value="Pat_ExoU_VipD_like"/>
    <property type="match status" value="1"/>
</dbReference>
<keyword evidence="2 3" id="KW-0443">Lipid metabolism</keyword>
<feature type="active site" description="Proton acceptor" evidence="3">
    <location>
        <position position="244"/>
    </location>
</feature>
<dbReference type="Gene3D" id="3.40.1090.10">
    <property type="entry name" value="Cytosolic phospholipase A2 catalytic domain"/>
    <property type="match status" value="2"/>
</dbReference>
<evidence type="ECO:0000313" key="6">
    <source>
        <dbReference type="EnsemblMetazoa" id="G25474.1:cds"/>
    </source>
</evidence>
<feature type="active site" description="Nucleophile" evidence="3">
    <location>
        <position position="106"/>
    </location>
</feature>
<evidence type="ECO:0000259" key="4">
    <source>
        <dbReference type="PROSITE" id="PS50222"/>
    </source>
</evidence>
<dbReference type="SUPFAM" id="SSF52151">
    <property type="entry name" value="FabD/lysophospholipase-like"/>
    <property type="match status" value="1"/>
</dbReference>
<accession>A0A8W8KVI9</accession>
<sequence>MGGGFSYQLSDFEDTILEDIALKPNNDGICDGKSPTDQDCVDCDESDDENDDEFSSIDVRDYIDQFPFENLVFEGGGVKGLGYLGALKLLDEIGLRKKIKRCAGTSIGSISALVAVLGFNDEELDEISRKNLGSFLDVGKWRIIYNVFQYLGWQNFTSFYDYIGTLVEKKLGNKDATFRDLYEKTGRELCVVVTNLTVLHEEYFHPKTTPNIPIRLAIRMSVAIPGLIQPVKCTVNGQTGLYCDGAVIMNYPISCFDGWWLSMKSEDSFLQRLHPLEDLPKILDRRNKFARDEKTADKTLGFLVFNNDDETNNYNSVVARRNKHKVTYPNTTLARKALERKKTTVRLGIEHKSTKEAISKFLELAGKYDIDCSNTITKDELTEVFKDETFTAGQKNILFGENATMEDAMKMMDKDSDGNISFSEIVDFCSRKGFALAYYGILGSEKQHINSLKDLTQAFFATVVLNADQIGFSSEDLPRTVGIHTHYVNTTDFDVETEDIKFIMEEGYKTTLAFLKHFAATKLKPKQS</sequence>
<proteinExistence type="predicted"/>
<dbReference type="SMART" id="SM00054">
    <property type="entry name" value="EFh"/>
    <property type="match status" value="2"/>
</dbReference>
<feature type="domain" description="EF-hand" evidence="4">
    <location>
        <begin position="356"/>
        <end position="391"/>
    </location>
</feature>
<feature type="domain" description="EF-hand" evidence="4">
    <location>
        <begin position="400"/>
        <end position="435"/>
    </location>
</feature>
<dbReference type="EnsemblMetazoa" id="G25474.1">
    <property type="protein sequence ID" value="G25474.1:cds"/>
    <property type="gene ID" value="G25474"/>
</dbReference>
<dbReference type="InterPro" id="IPR052580">
    <property type="entry name" value="Lipid_Hydrolase"/>
</dbReference>